<proteinExistence type="predicted"/>
<evidence type="ECO:0000313" key="2">
    <source>
        <dbReference type="EMBL" id="KAI3895799.1"/>
    </source>
</evidence>
<dbReference type="EMBL" id="JAJJMB010011896">
    <property type="protein sequence ID" value="KAI3895799.1"/>
    <property type="molecule type" value="Genomic_DNA"/>
</dbReference>
<reference evidence="2" key="1">
    <citation type="submission" date="2022-04" db="EMBL/GenBank/DDBJ databases">
        <title>A functionally conserved STORR gene fusion in Papaver species that diverged 16.8 million years ago.</title>
        <authorList>
            <person name="Catania T."/>
        </authorList>
    </citation>
    <scope>NUCLEOTIDE SEQUENCE</scope>
    <source>
        <strain evidence="2">S-188037</strain>
    </source>
</reference>
<accession>A0AAD4XB98</accession>
<feature type="region of interest" description="Disordered" evidence="1">
    <location>
        <begin position="70"/>
        <end position="91"/>
    </location>
</feature>
<dbReference type="AlphaFoldDB" id="A0AAD4XB98"/>
<comment type="caution">
    <text evidence="2">The sequence shown here is derived from an EMBL/GenBank/DDBJ whole genome shotgun (WGS) entry which is preliminary data.</text>
</comment>
<protein>
    <submittedName>
        <fullName evidence="2">Uncharacterized protein</fullName>
    </submittedName>
</protein>
<evidence type="ECO:0000256" key="1">
    <source>
        <dbReference type="SAM" id="MobiDB-lite"/>
    </source>
</evidence>
<keyword evidence="3" id="KW-1185">Reference proteome</keyword>
<organism evidence="2 3">
    <name type="scientific">Papaver atlanticum</name>
    <dbReference type="NCBI Taxonomy" id="357466"/>
    <lineage>
        <taxon>Eukaryota</taxon>
        <taxon>Viridiplantae</taxon>
        <taxon>Streptophyta</taxon>
        <taxon>Embryophyta</taxon>
        <taxon>Tracheophyta</taxon>
        <taxon>Spermatophyta</taxon>
        <taxon>Magnoliopsida</taxon>
        <taxon>Ranunculales</taxon>
        <taxon>Papaveraceae</taxon>
        <taxon>Papaveroideae</taxon>
        <taxon>Papaver</taxon>
    </lineage>
</organism>
<gene>
    <name evidence="2" type="ORF">MKW98_025590</name>
</gene>
<dbReference type="Proteomes" id="UP001202328">
    <property type="component" value="Unassembled WGS sequence"/>
</dbReference>
<evidence type="ECO:0000313" key="3">
    <source>
        <dbReference type="Proteomes" id="UP001202328"/>
    </source>
</evidence>
<name>A0AAD4XB98_9MAGN</name>
<feature type="compositionally biased region" description="Basic and acidic residues" evidence="1">
    <location>
        <begin position="70"/>
        <end position="80"/>
    </location>
</feature>
<sequence>MYYVAMLTQVKRNCPGNWSDADKRKRGGELYTVGRKKEFQHEKCYEILKAAPMFCDTDTLFGMKRPLEQKAQRKANREKYLGSSSSAHDSDDISDEVFRFFKEKEEIKAGILRNTDLSAPKRKKRREL</sequence>